<evidence type="ECO:0000259" key="1">
    <source>
        <dbReference type="Pfam" id="PF01814"/>
    </source>
</evidence>
<proteinExistence type="predicted"/>
<comment type="caution">
    <text evidence="2">The sequence shown here is derived from an EMBL/GenBank/DDBJ whole genome shotgun (WGS) entry which is preliminary data.</text>
</comment>
<name>A0A1G2F1U4_9BACT</name>
<reference evidence="2 3" key="1">
    <citation type="journal article" date="2016" name="Nat. Commun.">
        <title>Thousands of microbial genomes shed light on interconnected biogeochemical processes in an aquifer system.</title>
        <authorList>
            <person name="Anantharaman K."/>
            <person name="Brown C.T."/>
            <person name="Hug L.A."/>
            <person name="Sharon I."/>
            <person name="Castelle C.J."/>
            <person name="Probst A.J."/>
            <person name="Thomas B.C."/>
            <person name="Singh A."/>
            <person name="Wilkins M.J."/>
            <person name="Karaoz U."/>
            <person name="Brodie E.L."/>
            <person name="Williams K.H."/>
            <person name="Hubbard S.S."/>
            <person name="Banfield J.F."/>
        </authorList>
    </citation>
    <scope>NUCLEOTIDE SEQUENCE [LARGE SCALE GENOMIC DNA]</scope>
</reference>
<protein>
    <recommendedName>
        <fullName evidence="1">Hemerythrin-like domain-containing protein</fullName>
    </recommendedName>
</protein>
<feature type="domain" description="Hemerythrin-like" evidence="1">
    <location>
        <begin position="5"/>
        <end position="134"/>
    </location>
</feature>
<organism evidence="2 3">
    <name type="scientific">Candidatus Niyogibacteria bacterium RIFCSPLOWO2_12_FULL_41_13</name>
    <dbReference type="NCBI Taxonomy" id="1801726"/>
    <lineage>
        <taxon>Bacteria</taxon>
        <taxon>Candidatus Niyogiibacteriota</taxon>
    </lineage>
</organism>
<gene>
    <name evidence="2" type="ORF">A3H02_02425</name>
</gene>
<evidence type="ECO:0000313" key="3">
    <source>
        <dbReference type="Proteomes" id="UP000176787"/>
    </source>
</evidence>
<dbReference type="EMBL" id="MHMS01000025">
    <property type="protein sequence ID" value="OGZ31541.1"/>
    <property type="molecule type" value="Genomic_DNA"/>
</dbReference>
<dbReference type="InterPro" id="IPR012312">
    <property type="entry name" value="Hemerythrin-like"/>
</dbReference>
<dbReference type="Pfam" id="PF01814">
    <property type="entry name" value="Hemerythrin"/>
    <property type="match status" value="1"/>
</dbReference>
<evidence type="ECO:0000313" key="2">
    <source>
        <dbReference type="EMBL" id="OGZ31541.1"/>
    </source>
</evidence>
<accession>A0A1G2F1U4</accession>
<sequence>MDKNIINILIGQHNVLKRQTAGIKTESQKDAADFTAIFAGLKEFEKSFAGHLELENNFFYPNLLRKLESRGVDMREIRKFIDEMKQIEKDVYGFLGKYDTAEKIEKNFGPFEPDLNETIVVLLIRIYSEENGVYLSWED</sequence>
<dbReference type="STRING" id="1801726.A3H02_02425"/>
<dbReference type="Proteomes" id="UP000176787">
    <property type="component" value="Unassembled WGS sequence"/>
</dbReference>
<dbReference type="AlphaFoldDB" id="A0A1G2F1U4"/>